<dbReference type="GO" id="GO:0016874">
    <property type="term" value="F:ligase activity"/>
    <property type="evidence" value="ECO:0007669"/>
    <property type="project" value="UniProtKB-KW"/>
</dbReference>
<dbReference type="InterPro" id="IPR012310">
    <property type="entry name" value="DNA_ligase_ATP-dep_cent"/>
</dbReference>
<dbReference type="Proteomes" id="UP000624325">
    <property type="component" value="Unassembled WGS sequence"/>
</dbReference>
<comment type="similarity">
    <text evidence="1">Belongs to the ATP-dependent DNA ligase family.</text>
</comment>
<feature type="domain" description="ATP-dependent DNA ligase family profile" evidence="5">
    <location>
        <begin position="110"/>
        <end position="268"/>
    </location>
</feature>
<evidence type="ECO:0000256" key="4">
    <source>
        <dbReference type="ARBA" id="ARBA00034003"/>
    </source>
</evidence>
<dbReference type="InterPro" id="IPR012340">
    <property type="entry name" value="NA-bd_OB-fold"/>
</dbReference>
<reference evidence="6 7" key="1">
    <citation type="submission" date="2021-01" db="EMBL/GenBank/DDBJ databases">
        <title>Whole genome shotgun sequence of Asanoa iriomotensis NBRC 100142.</title>
        <authorList>
            <person name="Komaki H."/>
            <person name="Tamura T."/>
        </authorList>
    </citation>
    <scope>NUCLEOTIDE SEQUENCE [LARGE SCALE GENOMIC DNA]</scope>
    <source>
        <strain evidence="6 7">NBRC 100142</strain>
    </source>
</reference>
<dbReference type="Pfam" id="PF04679">
    <property type="entry name" value="DNA_ligase_A_C"/>
    <property type="match status" value="1"/>
</dbReference>
<comment type="caution">
    <text evidence="6">The sequence shown here is derived from an EMBL/GenBank/DDBJ whole genome shotgun (WGS) entry which is preliminary data.</text>
</comment>
<evidence type="ECO:0000313" key="7">
    <source>
        <dbReference type="Proteomes" id="UP000624325"/>
    </source>
</evidence>
<sequence>MGIVQLPVMPPVQPMLAKSVAEIPDDRFYEPKWDGFRSIVFRDGDEVEVGSRNERPMTRYFPEIVEAVKASLPPRCVVDGEIVIASTDTQGLDFGALQLRLHPAASRVKLLAEQTPASFIAFDLLALGDDDYTGRPFSERRAALERALRDARPPVHLTPITTDRAIARRWFDLFEGAGLDGLIAKSGAEVYQPNKRVMAKIKHERTADCVVAGYRVHKTEPEAIGSLLLGLYDNPDNPLLPAAWRAHSGGTNLSSVGVIGAFPMARRKELYAELQSLVTDFAHHPWNWAAAFENTEVRRDSNASRWNPEKDLSFVPLRPERVVEVRYDHLEGHRFRHTAQFVRWRPDRDPESCGYDQLDQPVRFDVADVLAGRIAPEA</sequence>
<dbReference type="Gene3D" id="2.40.50.140">
    <property type="entry name" value="Nucleic acid-binding proteins"/>
    <property type="match status" value="1"/>
</dbReference>
<dbReference type="CDD" id="cd07970">
    <property type="entry name" value="OBF_DNA_ligase_LigC"/>
    <property type="match status" value="1"/>
</dbReference>
<name>A0ABQ4C8D4_9ACTN</name>
<evidence type="ECO:0000256" key="1">
    <source>
        <dbReference type="ARBA" id="ARBA00007572"/>
    </source>
</evidence>
<dbReference type="PANTHER" id="PTHR45674">
    <property type="entry name" value="DNA LIGASE 1/3 FAMILY MEMBER"/>
    <property type="match status" value="1"/>
</dbReference>
<gene>
    <name evidence="6" type="primary">ligC_2</name>
    <name evidence="6" type="ORF">Air01nite_51390</name>
</gene>
<evidence type="ECO:0000256" key="3">
    <source>
        <dbReference type="ARBA" id="ARBA00022598"/>
    </source>
</evidence>
<comment type="catalytic activity">
    <reaction evidence="4">
        <text>ATP + (deoxyribonucleotide)n-3'-hydroxyl + 5'-phospho-(deoxyribonucleotide)m = (deoxyribonucleotide)n+m + AMP + diphosphate.</text>
        <dbReference type="EC" id="6.5.1.1"/>
    </reaction>
</comment>
<dbReference type="CDD" id="cd07905">
    <property type="entry name" value="Adenylation_DNA_ligase_LigC"/>
    <property type="match status" value="1"/>
</dbReference>
<protein>
    <recommendedName>
        <fullName evidence="2">DNA ligase (ATP)</fullName>
        <ecNumber evidence="2">6.5.1.1</ecNumber>
    </recommendedName>
</protein>
<dbReference type="PANTHER" id="PTHR45674:SF4">
    <property type="entry name" value="DNA LIGASE 1"/>
    <property type="match status" value="1"/>
</dbReference>
<organism evidence="6 7">
    <name type="scientific">Asanoa iriomotensis</name>
    <dbReference type="NCBI Taxonomy" id="234613"/>
    <lineage>
        <taxon>Bacteria</taxon>
        <taxon>Bacillati</taxon>
        <taxon>Actinomycetota</taxon>
        <taxon>Actinomycetes</taxon>
        <taxon>Micromonosporales</taxon>
        <taxon>Micromonosporaceae</taxon>
        <taxon>Asanoa</taxon>
    </lineage>
</organism>
<dbReference type="PROSITE" id="PS50160">
    <property type="entry name" value="DNA_LIGASE_A3"/>
    <property type="match status" value="1"/>
</dbReference>
<keyword evidence="7" id="KW-1185">Reference proteome</keyword>
<dbReference type="NCBIfam" id="NF006078">
    <property type="entry name" value="PRK08224.1"/>
    <property type="match status" value="1"/>
</dbReference>
<dbReference type="InterPro" id="IPR044119">
    <property type="entry name" value="Adenylation_LigC-like"/>
</dbReference>
<dbReference type="Gene3D" id="3.30.470.30">
    <property type="entry name" value="DNA ligase/mRNA capping enzyme"/>
    <property type="match status" value="1"/>
</dbReference>
<evidence type="ECO:0000259" key="5">
    <source>
        <dbReference type="PROSITE" id="PS50160"/>
    </source>
</evidence>
<dbReference type="Pfam" id="PF01068">
    <property type="entry name" value="DNA_ligase_A_M"/>
    <property type="match status" value="1"/>
</dbReference>
<dbReference type="InterPro" id="IPR012309">
    <property type="entry name" value="DNA_ligase_ATP-dep_C"/>
</dbReference>
<dbReference type="InterPro" id="IPR044117">
    <property type="entry name" value="OBF_LigC-like"/>
</dbReference>
<keyword evidence="3 6" id="KW-0436">Ligase</keyword>
<proteinExistence type="inferred from homology"/>
<dbReference type="EMBL" id="BONC01000041">
    <property type="protein sequence ID" value="GIF59044.1"/>
    <property type="molecule type" value="Genomic_DNA"/>
</dbReference>
<evidence type="ECO:0000313" key="6">
    <source>
        <dbReference type="EMBL" id="GIF59044.1"/>
    </source>
</evidence>
<dbReference type="SUPFAM" id="SSF56091">
    <property type="entry name" value="DNA ligase/mRNA capping enzyme, catalytic domain"/>
    <property type="match status" value="1"/>
</dbReference>
<dbReference type="InterPro" id="IPR050191">
    <property type="entry name" value="ATP-dep_DNA_ligase"/>
</dbReference>
<dbReference type="EC" id="6.5.1.1" evidence="2"/>
<evidence type="ECO:0000256" key="2">
    <source>
        <dbReference type="ARBA" id="ARBA00012727"/>
    </source>
</evidence>
<dbReference type="SUPFAM" id="SSF50249">
    <property type="entry name" value="Nucleic acid-binding proteins"/>
    <property type="match status" value="1"/>
</dbReference>
<accession>A0ABQ4C8D4</accession>